<reference evidence="1" key="2">
    <citation type="journal article" date="2015" name="Fish Shellfish Immunol.">
        <title>Early steps in the European eel (Anguilla anguilla)-Vibrio vulnificus interaction in the gills: Role of the RtxA13 toxin.</title>
        <authorList>
            <person name="Callol A."/>
            <person name="Pajuelo D."/>
            <person name="Ebbesson L."/>
            <person name="Teles M."/>
            <person name="MacKenzie S."/>
            <person name="Amaro C."/>
        </authorList>
    </citation>
    <scope>NUCLEOTIDE SEQUENCE</scope>
</reference>
<dbReference type="AlphaFoldDB" id="A0A0E9R8H2"/>
<evidence type="ECO:0000313" key="1">
    <source>
        <dbReference type="EMBL" id="JAH24755.1"/>
    </source>
</evidence>
<name>A0A0E9R8H2_ANGAN</name>
<dbReference type="EMBL" id="GBXM01083822">
    <property type="protein sequence ID" value="JAH24755.1"/>
    <property type="molecule type" value="Transcribed_RNA"/>
</dbReference>
<organism evidence="1">
    <name type="scientific">Anguilla anguilla</name>
    <name type="common">European freshwater eel</name>
    <name type="synonym">Muraena anguilla</name>
    <dbReference type="NCBI Taxonomy" id="7936"/>
    <lineage>
        <taxon>Eukaryota</taxon>
        <taxon>Metazoa</taxon>
        <taxon>Chordata</taxon>
        <taxon>Craniata</taxon>
        <taxon>Vertebrata</taxon>
        <taxon>Euteleostomi</taxon>
        <taxon>Actinopterygii</taxon>
        <taxon>Neopterygii</taxon>
        <taxon>Teleostei</taxon>
        <taxon>Anguilliformes</taxon>
        <taxon>Anguillidae</taxon>
        <taxon>Anguilla</taxon>
    </lineage>
</organism>
<protein>
    <submittedName>
        <fullName evidence="1">Uncharacterized protein</fullName>
    </submittedName>
</protein>
<accession>A0A0E9R8H2</accession>
<reference evidence="1" key="1">
    <citation type="submission" date="2014-11" db="EMBL/GenBank/DDBJ databases">
        <authorList>
            <person name="Amaro Gonzalez C."/>
        </authorList>
    </citation>
    <scope>NUCLEOTIDE SEQUENCE</scope>
</reference>
<dbReference type="EMBL" id="GBXM01080699">
    <property type="protein sequence ID" value="JAH27878.1"/>
    <property type="molecule type" value="Transcribed_RNA"/>
</dbReference>
<proteinExistence type="predicted"/>
<sequence length="30" mass="3484">MYCLCVNVAWLHTVAVKQCETTLLHRSAHR</sequence>